<dbReference type="RefSeq" id="XP_020045871.1">
    <property type="nucleotide sequence ID" value="XM_020191959.1"/>
</dbReference>
<evidence type="ECO:0000313" key="1">
    <source>
        <dbReference type="EMBL" id="ODV59564.1"/>
    </source>
</evidence>
<organism evidence="1 2">
    <name type="scientific">Ascoidea rubescens DSM 1968</name>
    <dbReference type="NCBI Taxonomy" id="1344418"/>
    <lineage>
        <taxon>Eukaryota</taxon>
        <taxon>Fungi</taxon>
        <taxon>Dikarya</taxon>
        <taxon>Ascomycota</taxon>
        <taxon>Saccharomycotina</taxon>
        <taxon>Saccharomycetes</taxon>
        <taxon>Ascoideaceae</taxon>
        <taxon>Ascoidea</taxon>
    </lineage>
</organism>
<protein>
    <submittedName>
        <fullName evidence="1">Uncharacterized protein</fullName>
    </submittedName>
</protein>
<sequence length="150" mass="17297">MVMDADSSVVEDGLTIAESQAVWNLIHRKIIHAVYQTFESSPRSIISRKDTLLEILHNAVDMQTKDIQSKINNCFKTLMVVPQKSEFFDGFIKRNYTAHKTAENEFPQVYQLIKGIPEFNVAYSLYLHTPGWNEFCYLLEQAIVNNQPIN</sequence>
<dbReference type="Proteomes" id="UP000095038">
    <property type="component" value="Unassembled WGS sequence"/>
</dbReference>
<gene>
    <name evidence="1" type="ORF">ASCRUDRAFT_71524</name>
</gene>
<keyword evidence="2" id="KW-1185">Reference proteome</keyword>
<reference evidence="2" key="1">
    <citation type="submission" date="2016-05" db="EMBL/GenBank/DDBJ databases">
        <title>Comparative genomics of biotechnologically important yeasts.</title>
        <authorList>
            <consortium name="DOE Joint Genome Institute"/>
            <person name="Riley R."/>
            <person name="Haridas S."/>
            <person name="Wolfe K.H."/>
            <person name="Lopes M.R."/>
            <person name="Hittinger C.T."/>
            <person name="Goker M."/>
            <person name="Salamov A."/>
            <person name="Wisecaver J."/>
            <person name="Long T.M."/>
            <person name="Aerts A.L."/>
            <person name="Barry K."/>
            <person name="Choi C."/>
            <person name="Clum A."/>
            <person name="Coughlan A.Y."/>
            <person name="Deshpande S."/>
            <person name="Douglass A.P."/>
            <person name="Hanson S.J."/>
            <person name="Klenk H.-P."/>
            <person name="Labutti K."/>
            <person name="Lapidus A."/>
            <person name="Lindquist E."/>
            <person name="Lipzen A."/>
            <person name="Meier-Kolthoff J.P."/>
            <person name="Ohm R.A."/>
            <person name="Otillar R.P."/>
            <person name="Pangilinan J."/>
            <person name="Peng Y."/>
            <person name="Rokas A."/>
            <person name="Rosa C.A."/>
            <person name="Scheuner C."/>
            <person name="Sibirny A.A."/>
            <person name="Slot J.C."/>
            <person name="Stielow J.B."/>
            <person name="Sun H."/>
            <person name="Kurtzman C.P."/>
            <person name="Blackwell M."/>
            <person name="Grigoriev I.V."/>
            <person name="Jeffries T.W."/>
        </authorList>
    </citation>
    <scope>NUCLEOTIDE SEQUENCE [LARGE SCALE GENOMIC DNA]</scope>
    <source>
        <strain evidence="2">DSM 1968</strain>
    </source>
</reference>
<dbReference type="GeneID" id="30965595"/>
<proteinExistence type="predicted"/>
<evidence type="ECO:0000313" key="2">
    <source>
        <dbReference type="Proteomes" id="UP000095038"/>
    </source>
</evidence>
<dbReference type="InParanoid" id="A0A1D2VCZ0"/>
<accession>A0A1D2VCZ0</accession>
<dbReference type="EMBL" id="KV454485">
    <property type="protein sequence ID" value="ODV59564.1"/>
    <property type="molecule type" value="Genomic_DNA"/>
</dbReference>
<dbReference type="AlphaFoldDB" id="A0A1D2VCZ0"/>
<name>A0A1D2VCZ0_9ASCO</name>